<gene>
    <name evidence="2" type="ORF">FHX53_000456</name>
</gene>
<feature type="transmembrane region" description="Helical" evidence="1">
    <location>
        <begin position="155"/>
        <end position="176"/>
    </location>
</feature>
<evidence type="ECO:0008006" key="4">
    <source>
        <dbReference type="Google" id="ProtNLM"/>
    </source>
</evidence>
<keyword evidence="1" id="KW-1133">Transmembrane helix</keyword>
<dbReference type="AlphaFoldDB" id="A0A839E8Y3"/>
<feature type="transmembrane region" description="Helical" evidence="1">
    <location>
        <begin position="129"/>
        <end position="149"/>
    </location>
</feature>
<evidence type="ECO:0000313" key="2">
    <source>
        <dbReference type="EMBL" id="MBA8846892.1"/>
    </source>
</evidence>
<keyword evidence="3" id="KW-1185">Reference proteome</keyword>
<keyword evidence="1" id="KW-0812">Transmembrane</keyword>
<evidence type="ECO:0000256" key="1">
    <source>
        <dbReference type="SAM" id="Phobius"/>
    </source>
</evidence>
<dbReference type="EMBL" id="JACGWX010000001">
    <property type="protein sequence ID" value="MBA8846892.1"/>
    <property type="molecule type" value="Genomic_DNA"/>
</dbReference>
<name>A0A839E8Y3_9MICO</name>
<comment type="caution">
    <text evidence="2">The sequence shown here is derived from an EMBL/GenBank/DDBJ whole genome shotgun (WGS) entry which is preliminary data.</text>
</comment>
<sequence>MSRTGAERRWWDGEKWTEYTAPVAVLSETAEAFETVVQSPTGPVTIHGSAATPTARESARIAESMPLHTIVTASSPTWDDLPRVSAATVFSPDIVLSDVVPAAFQDAYVAPVARPRMADTFASRVNTSAVWLFVLLPVMHAASLYYAVTGLPQDAPLASMLMLLALPFVLYAALAARDARALGDDGHLSTAPWGLALIAPPVYLAVRGVQVSRATGSAPWPLFSWVLVQAAVVGTWWLVTPETLAALPALISLPSLLG</sequence>
<feature type="transmembrane region" description="Helical" evidence="1">
    <location>
        <begin position="218"/>
        <end position="239"/>
    </location>
</feature>
<keyword evidence="1" id="KW-0472">Membrane</keyword>
<organism evidence="2 3">
    <name type="scientific">Microcella alkalica</name>
    <dbReference type="NCBI Taxonomy" id="355930"/>
    <lineage>
        <taxon>Bacteria</taxon>
        <taxon>Bacillati</taxon>
        <taxon>Actinomycetota</taxon>
        <taxon>Actinomycetes</taxon>
        <taxon>Micrococcales</taxon>
        <taxon>Microbacteriaceae</taxon>
        <taxon>Microcella</taxon>
    </lineage>
</organism>
<dbReference type="Proteomes" id="UP000585905">
    <property type="component" value="Unassembled WGS sequence"/>
</dbReference>
<proteinExistence type="predicted"/>
<protein>
    <recommendedName>
        <fullName evidence="4">DUF2510 domain-containing protein</fullName>
    </recommendedName>
</protein>
<reference evidence="2 3" key="1">
    <citation type="submission" date="2020-07" db="EMBL/GenBank/DDBJ databases">
        <title>Sequencing the genomes of 1000 actinobacteria strains.</title>
        <authorList>
            <person name="Klenk H.-P."/>
        </authorList>
    </citation>
    <scope>NUCLEOTIDE SEQUENCE [LARGE SCALE GENOMIC DNA]</scope>
    <source>
        <strain evidence="2 3">DSM 19663</strain>
    </source>
</reference>
<evidence type="ECO:0000313" key="3">
    <source>
        <dbReference type="Proteomes" id="UP000585905"/>
    </source>
</evidence>
<accession>A0A839E8Y3</accession>